<dbReference type="Proteomes" id="UP000095651">
    <property type="component" value="Unassembled WGS sequence"/>
</dbReference>
<dbReference type="GO" id="GO:0009976">
    <property type="term" value="F:tocopherol cyclase activity"/>
    <property type="evidence" value="ECO:0007669"/>
    <property type="project" value="InterPro"/>
</dbReference>
<dbReference type="Pfam" id="PF14249">
    <property type="entry name" value="Tocopherol_cycl"/>
    <property type="match status" value="1"/>
</dbReference>
<protein>
    <recommendedName>
        <fullName evidence="5">Tocopherol cyclase</fullName>
    </recommendedName>
</protein>
<evidence type="ECO:0000313" key="2">
    <source>
        <dbReference type="EMBL" id="RGM00100.1"/>
    </source>
</evidence>
<dbReference type="PANTHER" id="PTHR35309">
    <property type="match status" value="1"/>
</dbReference>
<reference evidence="2 4" key="2">
    <citation type="submission" date="2018-08" db="EMBL/GenBank/DDBJ databases">
        <title>A genome reference for cultivated species of the human gut microbiota.</title>
        <authorList>
            <person name="Zou Y."/>
            <person name="Xue W."/>
            <person name="Luo G."/>
        </authorList>
    </citation>
    <scope>NUCLEOTIDE SEQUENCE [LARGE SCALE GENOMIC DNA]</scope>
    <source>
        <strain evidence="2 4">TF05-11AC</strain>
    </source>
</reference>
<reference evidence="1 3" key="1">
    <citation type="submission" date="2015-09" db="EMBL/GenBank/DDBJ databases">
        <authorList>
            <consortium name="Pathogen Informatics"/>
        </authorList>
    </citation>
    <scope>NUCLEOTIDE SEQUENCE [LARGE SCALE GENOMIC DNA]</scope>
    <source>
        <strain evidence="1 3">2789STDY5608850</strain>
    </source>
</reference>
<accession>A0A174L869</accession>
<name>A0A174L869_9FIRM</name>
<evidence type="ECO:0008006" key="5">
    <source>
        <dbReference type="Google" id="ProtNLM"/>
    </source>
</evidence>
<gene>
    <name evidence="2" type="ORF">DXC39_21540</name>
    <name evidence="1" type="ORF">ERS852407_05215</name>
</gene>
<proteinExistence type="predicted"/>
<evidence type="ECO:0000313" key="4">
    <source>
        <dbReference type="Proteomes" id="UP000261257"/>
    </source>
</evidence>
<dbReference type="AlphaFoldDB" id="A0A174L869"/>
<dbReference type="SUPFAM" id="SSF159245">
    <property type="entry name" value="AttH-like"/>
    <property type="match status" value="1"/>
</dbReference>
<sequence length="298" mass="33590">MKYFHGYQKKHSFFEGWYLKHQSPDGVLALIPAYHIDRQGKPSASLQIITNTESWVIPCSADQFRAASSLFYVNLGTSTFAEQGIHLDIATKEVTLTGHLSYGPFTPPSYDIMGPFCAVPFMQCRHGVLSLSHRLSGQLVLNRKKLNFDGGLGYIEKDWGRSFPSRYVWTQCTWTDKKTKAPCCVMLSVADIPFAGTHFNGSVGSVLFRGKEYRLATYKGLKILEFTDRELLVSQGGLMLHVNLIKDQPLSLAAPSFGSMSRTIKESAACQVRYQFFYQEKKIFDILCHHAGFESQIM</sequence>
<dbReference type="EMBL" id="QSSQ01000027">
    <property type="protein sequence ID" value="RGM00100.1"/>
    <property type="molecule type" value="Genomic_DNA"/>
</dbReference>
<evidence type="ECO:0000313" key="1">
    <source>
        <dbReference type="EMBL" id="CUP17975.1"/>
    </source>
</evidence>
<organism evidence="1 3">
    <name type="scientific">Hungatella hathewayi</name>
    <dbReference type="NCBI Taxonomy" id="154046"/>
    <lineage>
        <taxon>Bacteria</taxon>
        <taxon>Bacillati</taxon>
        <taxon>Bacillota</taxon>
        <taxon>Clostridia</taxon>
        <taxon>Lachnospirales</taxon>
        <taxon>Lachnospiraceae</taxon>
        <taxon>Hungatella</taxon>
    </lineage>
</organism>
<dbReference type="InterPro" id="IPR025893">
    <property type="entry name" value="Tocopherol_cyclase"/>
</dbReference>
<dbReference type="EMBL" id="CYZE01000020">
    <property type="protein sequence ID" value="CUP17975.1"/>
    <property type="molecule type" value="Genomic_DNA"/>
</dbReference>
<dbReference type="RefSeq" id="WP_055659605.1">
    <property type="nucleotide sequence ID" value="NZ_CABIXC010000020.1"/>
</dbReference>
<evidence type="ECO:0000313" key="3">
    <source>
        <dbReference type="Proteomes" id="UP000095651"/>
    </source>
</evidence>
<dbReference type="PANTHER" id="PTHR35309:SF4">
    <property type="entry name" value="TOCOPHEROL CYCLASE"/>
    <property type="match status" value="1"/>
</dbReference>
<dbReference type="Proteomes" id="UP000261257">
    <property type="component" value="Unassembled WGS sequence"/>
</dbReference>